<feature type="signal peptide" evidence="2">
    <location>
        <begin position="1"/>
        <end position="21"/>
    </location>
</feature>
<dbReference type="Proteomes" id="UP000632063">
    <property type="component" value="Unassembled WGS sequence"/>
</dbReference>
<feature type="region of interest" description="Disordered" evidence="1">
    <location>
        <begin position="37"/>
        <end position="58"/>
    </location>
</feature>
<keyword evidence="4" id="KW-1185">Reference proteome</keyword>
<dbReference type="EMBL" id="JACYXI010000011">
    <property type="protein sequence ID" value="MBD8893087.1"/>
    <property type="molecule type" value="Genomic_DNA"/>
</dbReference>
<dbReference type="RefSeq" id="WP_192149217.1">
    <property type="nucleotide sequence ID" value="NZ_JACYXI010000011.1"/>
</dbReference>
<name>A0ABR9CQE9_9HYPH</name>
<proteinExistence type="predicted"/>
<protein>
    <submittedName>
        <fullName evidence="3">Uncharacterized protein</fullName>
    </submittedName>
</protein>
<keyword evidence="2" id="KW-0732">Signal</keyword>
<accession>A0ABR9CQE9</accession>
<reference evidence="3 4" key="2">
    <citation type="journal article" date="2021" name="Int. J. Syst. Evol. Microbiol.">
        <title>Roseibium litorale sp. nov., isolated from a tidal flat sediment and proposal for the reclassification of Labrenzia polysiphoniae as Roseibium polysiphoniae comb. nov.</title>
        <authorList>
            <person name="Liu Y."/>
            <person name="Pei T."/>
            <person name="Du J."/>
            <person name="Chao M."/>
            <person name="Deng M.R."/>
            <person name="Zhu H."/>
        </authorList>
    </citation>
    <scope>NUCLEOTIDE SEQUENCE [LARGE SCALE GENOMIC DNA]</scope>
    <source>
        <strain evidence="3 4">4C16A</strain>
    </source>
</reference>
<evidence type="ECO:0000256" key="2">
    <source>
        <dbReference type="SAM" id="SignalP"/>
    </source>
</evidence>
<comment type="caution">
    <text evidence="3">The sequence shown here is derived from an EMBL/GenBank/DDBJ whole genome shotgun (WGS) entry which is preliminary data.</text>
</comment>
<evidence type="ECO:0000313" key="3">
    <source>
        <dbReference type="EMBL" id="MBD8893087.1"/>
    </source>
</evidence>
<evidence type="ECO:0000313" key="4">
    <source>
        <dbReference type="Proteomes" id="UP000632063"/>
    </source>
</evidence>
<evidence type="ECO:0000256" key="1">
    <source>
        <dbReference type="SAM" id="MobiDB-lite"/>
    </source>
</evidence>
<feature type="chain" id="PRO_5045636529" evidence="2">
    <location>
        <begin position="22"/>
        <end position="236"/>
    </location>
</feature>
<gene>
    <name evidence="3" type="ORF">IG616_16210</name>
</gene>
<organism evidence="3 4">
    <name type="scientific">Roseibium litorale</name>
    <dbReference type="NCBI Taxonomy" id="2803841"/>
    <lineage>
        <taxon>Bacteria</taxon>
        <taxon>Pseudomonadati</taxon>
        <taxon>Pseudomonadota</taxon>
        <taxon>Alphaproteobacteria</taxon>
        <taxon>Hyphomicrobiales</taxon>
        <taxon>Stappiaceae</taxon>
        <taxon>Roseibium</taxon>
    </lineage>
</organism>
<reference evidence="4" key="1">
    <citation type="submission" date="2020-09" db="EMBL/GenBank/DDBJ databases">
        <title>The genome sequence of strain Labrenzia suaedae 4C16A.</title>
        <authorList>
            <person name="Liu Y."/>
        </authorList>
    </citation>
    <scope>NUCLEOTIDE SEQUENCE [LARGE SCALE GENOMIC DNA]</scope>
    <source>
        <strain evidence="4">4C16A</strain>
    </source>
</reference>
<sequence>MLRTAIALVLMVCAGALPAAAKTVKTDTILVAPAVTNPGAASIPDEDLPDASGAGNGDVEESLPVIEEDLQPITQSPNAPTEVPQVFYGTSSLPPLVARMHDQLMDAAKSGDMEKLRMVLESNEVPPTLSLTETGDPIEFLKSVSGDQDGLEVLAILADTLDAGFIHVDEGTPQEMYIWPYFARYPFSALTKEQKVEMYRLITATDFAEMEAYGVWLFYRVGIGKDGTLHYFVAGE</sequence>